<feature type="compositionally biased region" description="Polar residues" evidence="1">
    <location>
        <begin position="93"/>
        <end position="102"/>
    </location>
</feature>
<dbReference type="AlphaFoldDB" id="A0A1Y3BCA6"/>
<comment type="caution">
    <text evidence="2">The sequence shown here is derived from an EMBL/GenBank/DDBJ whole genome shotgun (WGS) entry which is preliminary data.</text>
</comment>
<sequence>MSGGIENPMNSTNNKQNFNDENLKKISTKPFMQLNLSTIPESFDTKVSIQHQCYRLVPDDLLSINDDDDEVKDNYNHSNNDCPTYGDKQCFNSSTPKNNCQQQKRRQLPKIPSDKK</sequence>
<dbReference type="Proteomes" id="UP000194236">
    <property type="component" value="Unassembled WGS sequence"/>
</dbReference>
<feature type="non-terminal residue" evidence="2">
    <location>
        <position position="116"/>
    </location>
</feature>
<gene>
    <name evidence="2" type="ORF">BLA29_012188</name>
</gene>
<reference evidence="2 3" key="1">
    <citation type="submission" date="2017-03" db="EMBL/GenBank/DDBJ databases">
        <title>Genome Survey of Euroglyphus maynei.</title>
        <authorList>
            <person name="Arlian L.G."/>
            <person name="Morgan M.S."/>
            <person name="Rider S.D."/>
        </authorList>
    </citation>
    <scope>NUCLEOTIDE SEQUENCE [LARGE SCALE GENOMIC DNA]</scope>
    <source>
        <strain evidence="2">Arlian Lab</strain>
        <tissue evidence="2">Whole body</tissue>
    </source>
</reference>
<organism evidence="2 3">
    <name type="scientific">Euroglyphus maynei</name>
    <name type="common">Mayne's house dust mite</name>
    <dbReference type="NCBI Taxonomy" id="6958"/>
    <lineage>
        <taxon>Eukaryota</taxon>
        <taxon>Metazoa</taxon>
        <taxon>Ecdysozoa</taxon>
        <taxon>Arthropoda</taxon>
        <taxon>Chelicerata</taxon>
        <taxon>Arachnida</taxon>
        <taxon>Acari</taxon>
        <taxon>Acariformes</taxon>
        <taxon>Sarcoptiformes</taxon>
        <taxon>Astigmata</taxon>
        <taxon>Psoroptidia</taxon>
        <taxon>Analgoidea</taxon>
        <taxon>Pyroglyphidae</taxon>
        <taxon>Pyroglyphinae</taxon>
        <taxon>Euroglyphus</taxon>
    </lineage>
</organism>
<protein>
    <submittedName>
        <fullName evidence="2">Uncharacterized protein</fullName>
    </submittedName>
</protein>
<feature type="compositionally biased region" description="Polar residues" evidence="1">
    <location>
        <begin position="8"/>
        <end position="20"/>
    </location>
</feature>
<evidence type="ECO:0000256" key="1">
    <source>
        <dbReference type="SAM" id="MobiDB-lite"/>
    </source>
</evidence>
<evidence type="ECO:0000313" key="2">
    <source>
        <dbReference type="EMBL" id="OTF77827.1"/>
    </source>
</evidence>
<accession>A0A1Y3BCA6</accession>
<feature type="region of interest" description="Disordered" evidence="1">
    <location>
        <begin position="1"/>
        <end position="24"/>
    </location>
</feature>
<proteinExistence type="predicted"/>
<dbReference type="OrthoDB" id="5965083at2759"/>
<dbReference type="EMBL" id="MUJZ01030718">
    <property type="protein sequence ID" value="OTF77827.1"/>
    <property type="molecule type" value="Genomic_DNA"/>
</dbReference>
<feature type="region of interest" description="Disordered" evidence="1">
    <location>
        <begin position="93"/>
        <end position="116"/>
    </location>
</feature>
<evidence type="ECO:0000313" key="3">
    <source>
        <dbReference type="Proteomes" id="UP000194236"/>
    </source>
</evidence>
<name>A0A1Y3BCA6_EURMA</name>
<keyword evidence="3" id="KW-1185">Reference proteome</keyword>